<protein>
    <recommendedName>
        <fullName evidence="2">Replication factor A C-terminal domain-containing protein</fullName>
    </recommendedName>
</protein>
<comment type="caution">
    <text evidence="3">The sequence shown here is derived from an EMBL/GenBank/DDBJ whole genome shotgun (WGS) entry which is preliminary data.</text>
</comment>
<dbReference type="InterPro" id="IPR013955">
    <property type="entry name" value="Rep_factor-A_C"/>
</dbReference>
<dbReference type="InterPro" id="IPR012340">
    <property type="entry name" value="NA-bd_OB-fold"/>
</dbReference>
<accession>A0ABC8JRP9</accession>
<keyword evidence="4" id="KW-1185">Reference proteome</keyword>
<feature type="chain" id="PRO_5044879725" description="Replication factor A C-terminal domain-containing protein" evidence="1">
    <location>
        <begin position="18"/>
        <end position="223"/>
    </location>
</feature>
<organism evidence="3 4">
    <name type="scientific">Eruca vesicaria subsp. sativa</name>
    <name type="common">Garden rocket</name>
    <name type="synonym">Eruca sativa</name>
    <dbReference type="NCBI Taxonomy" id="29727"/>
    <lineage>
        <taxon>Eukaryota</taxon>
        <taxon>Viridiplantae</taxon>
        <taxon>Streptophyta</taxon>
        <taxon>Embryophyta</taxon>
        <taxon>Tracheophyta</taxon>
        <taxon>Spermatophyta</taxon>
        <taxon>Magnoliopsida</taxon>
        <taxon>eudicotyledons</taxon>
        <taxon>Gunneridae</taxon>
        <taxon>Pentapetalae</taxon>
        <taxon>rosids</taxon>
        <taxon>malvids</taxon>
        <taxon>Brassicales</taxon>
        <taxon>Brassicaceae</taxon>
        <taxon>Brassiceae</taxon>
        <taxon>Eruca</taxon>
    </lineage>
</organism>
<dbReference type="SUPFAM" id="SSF50249">
    <property type="entry name" value="Nucleic acid-binding proteins"/>
    <property type="match status" value="1"/>
</dbReference>
<dbReference type="AlphaFoldDB" id="A0ABC8JRP9"/>
<evidence type="ECO:0000259" key="2">
    <source>
        <dbReference type="Pfam" id="PF08646"/>
    </source>
</evidence>
<dbReference type="Proteomes" id="UP001642260">
    <property type="component" value="Unassembled WGS sequence"/>
</dbReference>
<sequence length="223" mass="24778">MLIVCIYVHSLIIRGTGLLAPAPLLTHATNVEPLTIAKVNKFAIIALAEEIEFMITGRITGVDVHKGWCYVGCRKCSRELHLTVPGFACVRCNKPHADGDLCYRVTLGIADDTAEGVFIFFDGVMTKLLSLEARDVDQMLVEKYENPEDSPVPPLIKYIEGKTYSFHVRLTSYDFTARRQPFTITHIICEEECTHLNGVNDIEAGNSIPLKPETVRISGVSIK</sequence>
<evidence type="ECO:0000313" key="3">
    <source>
        <dbReference type="EMBL" id="CAH8336969.1"/>
    </source>
</evidence>
<evidence type="ECO:0000256" key="1">
    <source>
        <dbReference type="SAM" id="SignalP"/>
    </source>
</evidence>
<evidence type="ECO:0000313" key="4">
    <source>
        <dbReference type="Proteomes" id="UP001642260"/>
    </source>
</evidence>
<proteinExistence type="predicted"/>
<name>A0ABC8JRP9_ERUVS</name>
<reference evidence="3 4" key="1">
    <citation type="submission" date="2022-03" db="EMBL/GenBank/DDBJ databases">
        <authorList>
            <person name="Macdonald S."/>
            <person name="Ahmed S."/>
            <person name="Newling K."/>
        </authorList>
    </citation>
    <scope>NUCLEOTIDE SEQUENCE [LARGE SCALE GENOMIC DNA]</scope>
</reference>
<feature type="signal peptide" evidence="1">
    <location>
        <begin position="1"/>
        <end position="17"/>
    </location>
</feature>
<dbReference type="PANTHER" id="PTHR47165">
    <property type="entry name" value="OS03G0429900 PROTEIN"/>
    <property type="match status" value="1"/>
</dbReference>
<gene>
    <name evidence="3" type="ORF">ERUC_LOCUS13986</name>
</gene>
<dbReference type="PANTHER" id="PTHR47165:SF4">
    <property type="entry name" value="OS03G0429900 PROTEIN"/>
    <property type="match status" value="1"/>
</dbReference>
<feature type="domain" description="Replication factor A C-terminal" evidence="2">
    <location>
        <begin position="67"/>
        <end position="176"/>
    </location>
</feature>
<dbReference type="Pfam" id="PF08646">
    <property type="entry name" value="Rep_fac-A_C"/>
    <property type="match status" value="1"/>
</dbReference>
<dbReference type="Gene3D" id="2.40.50.140">
    <property type="entry name" value="Nucleic acid-binding proteins"/>
    <property type="match status" value="1"/>
</dbReference>
<keyword evidence="1" id="KW-0732">Signal</keyword>
<dbReference type="EMBL" id="CAKOAT010130710">
    <property type="protein sequence ID" value="CAH8336969.1"/>
    <property type="molecule type" value="Genomic_DNA"/>
</dbReference>